<dbReference type="InterPro" id="IPR036388">
    <property type="entry name" value="WH-like_DNA-bd_sf"/>
</dbReference>
<dbReference type="Pfam" id="PF12802">
    <property type="entry name" value="MarR_2"/>
    <property type="match status" value="1"/>
</dbReference>
<accession>A0A136Q4M9</accession>
<feature type="domain" description="HTH marR-type" evidence="4">
    <location>
        <begin position="1"/>
        <end position="139"/>
    </location>
</feature>
<comment type="caution">
    <text evidence="5">The sequence shown here is derived from an EMBL/GenBank/DDBJ whole genome shotgun (WGS) entry which is preliminary data.</text>
</comment>
<dbReference type="PANTHER" id="PTHR42756:SF1">
    <property type="entry name" value="TRANSCRIPTIONAL REPRESSOR OF EMRAB OPERON"/>
    <property type="match status" value="1"/>
</dbReference>
<dbReference type="EMBL" id="LSZW01000061">
    <property type="protein sequence ID" value="KXK65554.1"/>
    <property type="molecule type" value="Genomic_DNA"/>
</dbReference>
<dbReference type="PANTHER" id="PTHR42756">
    <property type="entry name" value="TRANSCRIPTIONAL REGULATOR, MARR"/>
    <property type="match status" value="1"/>
</dbReference>
<reference evidence="5 6" key="1">
    <citation type="submission" date="2016-02" db="EMBL/GenBank/DDBJ databases">
        <authorList>
            <person name="Wen L."/>
            <person name="He K."/>
            <person name="Yang H."/>
        </authorList>
    </citation>
    <scope>NUCLEOTIDE SEQUENCE [LARGE SCALE GENOMIC DNA]</scope>
    <source>
        <strain evidence="5 6">DSM 22607</strain>
    </source>
</reference>
<dbReference type="GO" id="GO:0003700">
    <property type="term" value="F:DNA-binding transcription factor activity"/>
    <property type="evidence" value="ECO:0007669"/>
    <property type="project" value="InterPro"/>
</dbReference>
<organism evidence="5 6">
    <name type="scientific">Christensenella minuta</name>
    <dbReference type="NCBI Taxonomy" id="626937"/>
    <lineage>
        <taxon>Bacteria</taxon>
        <taxon>Bacillati</taxon>
        <taxon>Bacillota</taxon>
        <taxon>Clostridia</taxon>
        <taxon>Christensenellales</taxon>
        <taxon>Christensenellaceae</taxon>
        <taxon>Christensenella</taxon>
    </lineage>
</organism>
<dbReference type="AlphaFoldDB" id="A0A136Q4M9"/>
<dbReference type="InterPro" id="IPR036390">
    <property type="entry name" value="WH_DNA-bd_sf"/>
</dbReference>
<dbReference type="SMART" id="SM00347">
    <property type="entry name" value="HTH_MARR"/>
    <property type="match status" value="1"/>
</dbReference>
<evidence type="ECO:0000256" key="1">
    <source>
        <dbReference type="ARBA" id="ARBA00023015"/>
    </source>
</evidence>
<dbReference type="InterPro" id="IPR000835">
    <property type="entry name" value="HTH_MarR-typ"/>
</dbReference>
<evidence type="ECO:0000313" key="5">
    <source>
        <dbReference type="EMBL" id="KXK65554.1"/>
    </source>
</evidence>
<keyword evidence="6" id="KW-1185">Reference proteome</keyword>
<evidence type="ECO:0000256" key="3">
    <source>
        <dbReference type="ARBA" id="ARBA00023163"/>
    </source>
</evidence>
<dbReference type="STRING" id="626937.HMPREF3293_01768"/>
<keyword evidence="1" id="KW-0805">Transcription regulation</keyword>
<name>A0A136Q4M9_9FIRM</name>
<keyword evidence="2" id="KW-0238">DNA-binding</keyword>
<evidence type="ECO:0000313" key="6">
    <source>
        <dbReference type="Proteomes" id="UP000070366"/>
    </source>
</evidence>
<dbReference type="OrthoDB" id="3232829at2"/>
<gene>
    <name evidence="5" type="ORF">HMPREF3293_01768</name>
</gene>
<dbReference type="GO" id="GO:0003677">
    <property type="term" value="F:DNA binding"/>
    <property type="evidence" value="ECO:0007669"/>
    <property type="project" value="UniProtKB-KW"/>
</dbReference>
<dbReference type="KEGG" id="cmiu:B1H56_11550"/>
<dbReference type="Gene3D" id="1.10.10.10">
    <property type="entry name" value="Winged helix-like DNA-binding domain superfamily/Winged helix DNA-binding domain"/>
    <property type="match status" value="1"/>
</dbReference>
<keyword evidence="3" id="KW-0804">Transcription</keyword>
<dbReference type="SUPFAM" id="SSF46785">
    <property type="entry name" value="Winged helix' DNA-binding domain"/>
    <property type="match status" value="1"/>
</dbReference>
<sequence length="150" mass="17718">MMQKEPLKDGTIEAYRAGYKDLDRIWSVLSKTCGLSDAEYWSLLMIREGALTQHEISERLFMSKQTVNSAFRQLVKKGLVRLKAQEDNLRVKQIVLTEEGERFSRQYIDDMLRLEERVWMELPAEERVLLTRLTRKYNGLLNAELQKHLK</sequence>
<evidence type="ECO:0000256" key="2">
    <source>
        <dbReference type="ARBA" id="ARBA00023125"/>
    </source>
</evidence>
<proteinExistence type="predicted"/>
<protein>
    <submittedName>
        <fullName evidence="5">Transcriptional regulator, MarR family</fullName>
    </submittedName>
</protein>
<dbReference type="RefSeq" id="WP_082771118.1">
    <property type="nucleotide sequence ID" value="NZ_CP029256.1"/>
</dbReference>
<dbReference type="PRINTS" id="PR00598">
    <property type="entry name" value="HTHMARR"/>
</dbReference>
<dbReference type="Proteomes" id="UP000070366">
    <property type="component" value="Unassembled WGS sequence"/>
</dbReference>
<evidence type="ECO:0000259" key="4">
    <source>
        <dbReference type="PROSITE" id="PS50995"/>
    </source>
</evidence>
<dbReference type="PROSITE" id="PS50995">
    <property type="entry name" value="HTH_MARR_2"/>
    <property type="match status" value="1"/>
</dbReference>